<dbReference type="RefSeq" id="WP_115558257.1">
    <property type="nucleotide sequence ID" value="NZ_CP031376.1"/>
</dbReference>
<evidence type="ECO:0000256" key="12">
    <source>
        <dbReference type="HAMAP-Rule" id="MF_00328"/>
    </source>
</evidence>
<evidence type="ECO:0000256" key="7">
    <source>
        <dbReference type="ARBA" id="ARBA00022741"/>
    </source>
</evidence>
<dbReference type="FunFam" id="3.30.63.10:FF:000002">
    <property type="entry name" value="Guanylate kinase 1"/>
    <property type="match status" value="1"/>
</dbReference>
<comment type="similarity">
    <text evidence="3 12">Belongs to the guanylate kinase family.</text>
</comment>
<dbReference type="Pfam" id="PF00625">
    <property type="entry name" value="Guanylate_kin"/>
    <property type="match status" value="1"/>
</dbReference>
<evidence type="ECO:0000256" key="2">
    <source>
        <dbReference type="ARBA" id="ARBA00004496"/>
    </source>
</evidence>
<dbReference type="NCBIfam" id="TIGR03263">
    <property type="entry name" value="guanyl_kin"/>
    <property type="match status" value="1"/>
</dbReference>
<evidence type="ECO:0000256" key="9">
    <source>
        <dbReference type="ARBA" id="ARBA00022840"/>
    </source>
</evidence>
<keyword evidence="6 12" id="KW-0808">Transferase</keyword>
<dbReference type="GO" id="GO:0005829">
    <property type="term" value="C:cytosol"/>
    <property type="evidence" value="ECO:0007669"/>
    <property type="project" value="TreeGrafter"/>
</dbReference>
<evidence type="ECO:0000256" key="4">
    <source>
        <dbReference type="ARBA" id="ARBA00012961"/>
    </source>
</evidence>
<evidence type="ECO:0000256" key="3">
    <source>
        <dbReference type="ARBA" id="ARBA00005790"/>
    </source>
</evidence>
<feature type="domain" description="Guanylate kinase-like" evidence="13">
    <location>
        <begin position="6"/>
        <end position="187"/>
    </location>
</feature>
<feature type="binding site" evidence="12">
    <location>
        <begin position="13"/>
        <end position="20"/>
    </location>
    <ligand>
        <name>ATP</name>
        <dbReference type="ChEBI" id="CHEBI:30616"/>
    </ligand>
</feature>
<dbReference type="AlphaFoldDB" id="A0A345Z426"/>
<dbReference type="OrthoDB" id="9808150at2"/>
<evidence type="ECO:0000259" key="13">
    <source>
        <dbReference type="PROSITE" id="PS50052"/>
    </source>
</evidence>
<dbReference type="SMART" id="SM00072">
    <property type="entry name" value="GuKc"/>
    <property type="match status" value="1"/>
</dbReference>
<dbReference type="InterPro" id="IPR017665">
    <property type="entry name" value="Guanylate_kinase"/>
</dbReference>
<evidence type="ECO:0000256" key="11">
    <source>
        <dbReference type="ARBA" id="ARBA00048594"/>
    </source>
</evidence>
<keyword evidence="15" id="KW-1185">Reference proteome</keyword>
<dbReference type="EC" id="2.7.4.8" evidence="4 12"/>
<evidence type="ECO:0000256" key="8">
    <source>
        <dbReference type="ARBA" id="ARBA00022777"/>
    </source>
</evidence>
<evidence type="ECO:0000313" key="15">
    <source>
        <dbReference type="Proteomes" id="UP000254792"/>
    </source>
</evidence>
<comment type="catalytic activity">
    <reaction evidence="11 12">
        <text>GMP + ATP = GDP + ADP</text>
        <dbReference type="Rhea" id="RHEA:20780"/>
        <dbReference type="ChEBI" id="CHEBI:30616"/>
        <dbReference type="ChEBI" id="CHEBI:58115"/>
        <dbReference type="ChEBI" id="CHEBI:58189"/>
        <dbReference type="ChEBI" id="CHEBI:456216"/>
        <dbReference type="EC" id="2.7.4.8"/>
    </reaction>
</comment>
<dbReference type="HAMAP" id="MF_00328">
    <property type="entry name" value="Guanylate_kinase"/>
    <property type="match status" value="1"/>
</dbReference>
<keyword evidence="9 12" id="KW-0067">ATP-binding</keyword>
<comment type="subcellular location">
    <subcellularLocation>
        <location evidence="2 12">Cytoplasm</location>
    </subcellularLocation>
</comment>
<accession>A0A345Z426</accession>
<keyword evidence="12" id="KW-0963">Cytoplasm</keyword>
<dbReference type="CDD" id="cd00071">
    <property type="entry name" value="GMPK"/>
    <property type="match status" value="1"/>
</dbReference>
<keyword evidence="8 12" id="KW-0418">Kinase</keyword>
<dbReference type="PANTHER" id="PTHR23117">
    <property type="entry name" value="GUANYLATE KINASE-RELATED"/>
    <property type="match status" value="1"/>
</dbReference>
<protein>
    <recommendedName>
        <fullName evidence="5 12">Guanylate kinase</fullName>
        <ecNumber evidence="4 12">2.7.4.8</ecNumber>
    </recommendedName>
    <alternativeName>
        <fullName evidence="10 12">GMP kinase</fullName>
    </alternativeName>
</protein>
<gene>
    <name evidence="12 14" type="primary">gmk</name>
    <name evidence="14" type="ORF">SALLE_v1c06850</name>
</gene>
<dbReference type="PANTHER" id="PTHR23117:SF13">
    <property type="entry name" value="GUANYLATE KINASE"/>
    <property type="match status" value="1"/>
</dbReference>
<comment type="function">
    <text evidence="1 12">Essential for recycling GMP and indirectly, cGMP.</text>
</comment>
<dbReference type="EMBL" id="CP031376">
    <property type="protein sequence ID" value="AXK51355.1"/>
    <property type="molecule type" value="Genomic_DNA"/>
</dbReference>
<dbReference type="Gene3D" id="3.40.50.300">
    <property type="entry name" value="P-loop containing nucleotide triphosphate hydrolases"/>
    <property type="match status" value="1"/>
</dbReference>
<dbReference type="GO" id="GO:0004385">
    <property type="term" value="F:GMP kinase activity"/>
    <property type="evidence" value="ECO:0007669"/>
    <property type="project" value="UniProtKB-UniRule"/>
</dbReference>
<evidence type="ECO:0000256" key="1">
    <source>
        <dbReference type="ARBA" id="ARBA00003531"/>
    </source>
</evidence>
<dbReference type="KEGG" id="salx:SALLE_v1c06850"/>
<proteinExistence type="inferred from homology"/>
<dbReference type="Gene3D" id="3.30.63.10">
    <property type="entry name" value="Guanylate Kinase phosphate binding domain"/>
    <property type="match status" value="1"/>
</dbReference>
<evidence type="ECO:0000313" key="14">
    <source>
        <dbReference type="EMBL" id="AXK51355.1"/>
    </source>
</evidence>
<dbReference type="SUPFAM" id="SSF52540">
    <property type="entry name" value="P-loop containing nucleoside triphosphate hydrolases"/>
    <property type="match status" value="1"/>
</dbReference>
<dbReference type="Proteomes" id="UP000254792">
    <property type="component" value="Chromosome"/>
</dbReference>
<evidence type="ECO:0000256" key="6">
    <source>
        <dbReference type="ARBA" id="ARBA00022679"/>
    </source>
</evidence>
<organism evidence="14 15">
    <name type="scientific">Spiroplasma alleghenense</name>
    <dbReference type="NCBI Taxonomy" id="216931"/>
    <lineage>
        <taxon>Bacteria</taxon>
        <taxon>Bacillati</taxon>
        <taxon>Mycoplasmatota</taxon>
        <taxon>Mollicutes</taxon>
        <taxon>Entomoplasmatales</taxon>
        <taxon>Spiroplasmataceae</taxon>
        <taxon>Spiroplasma</taxon>
    </lineage>
</organism>
<dbReference type="InterPro" id="IPR027417">
    <property type="entry name" value="P-loop_NTPase"/>
</dbReference>
<name>A0A345Z426_9MOLU</name>
<reference evidence="14 15" key="1">
    <citation type="submission" date="2018-07" db="EMBL/GenBank/DDBJ databases">
        <title>Complete genome sequence of Spiroplasma alleghenense PLHS-1 (ATCC 51752).</title>
        <authorList>
            <person name="Chou L."/>
            <person name="Lee T.-Y."/>
            <person name="Tsai Y.-M."/>
            <person name="Kuo C.-H."/>
        </authorList>
    </citation>
    <scope>NUCLEOTIDE SEQUENCE [LARGE SCALE GENOMIC DNA]</scope>
    <source>
        <strain evidence="14 15">PLHS-1</strain>
    </source>
</reference>
<dbReference type="InterPro" id="IPR020590">
    <property type="entry name" value="Guanylate_kinase_CS"/>
</dbReference>
<evidence type="ECO:0000256" key="5">
    <source>
        <dbReference type="ARBA" id="ARBA00016296"/>
    </source>
</evidence>
<keyword evidence="7 12" id="KW-0547">Nucleotide-binding</keyword>
<dbReference type="InterPro" id="IPR008145">
    <property type="entry name" value="GK/Ca_channel_bsu"/>
</dbReference>
<dbReference type="PROSITE" id="PS00856">
    <property type="entry name" value="GUANYLATE_KINASE_1"/>
    <property type="match status" value="1"/>
</dbReference>
<dbReference type="InterPro" id="IPR008144">
    <property type="entry name" value="Guanylate_kin-like_dom"/>
</dbReference>
<dbReference type="GO" id="GO:0005524">
    <property type="term" value="F:ATP binding"/>
    <property type="evidence" value="ECO:0007669"/>
    <property type="project" value="UniProtKB-UniRule"/>
</dbReference>
<dbReference type="PROSITE" id="PS50052">
    <property type="entry name" value="GUANYLATE_KINASE_2"/>
    <property type="match status" value="1"/>
</dbReference>
<evidence type="ECO:0000256" key="10">
    <source>
        <dbReference type="ARBA" id="ARBA00030128"/>
    </source>
</evidence>
<sequence length="297" mass="34550">MKQKPGRIIILSGPSGVGKGSVNNELFKDKNLNLTYSVSMTTRAPREGEVDGVNYFFVTREYFEEQIKKDAFIECAEFIGNYYGTPKSYVYEQIQAGKNVILEIEVKGAMQVLAQDTKKEILSIFLMPPSLTELKNRIKKRGTESSEIIKQRMDKALLEIPLKWNYQYVIENDNLINAVDKIKDVLQKEDALCSDARQSRYWYLFGVVKEVITMRYLYFVENWKLNVLELVEDNHRVKSEDFDFMNHLTVILSDRIYEDVLAHGFVNSLVDKDFISKKVEKLMLEVDFFSLKQTKLD</sequence>